<dbReference type="GO" id="GO:0005789">
    <property type="term" value="C:endoplasmic reticulum membrane"/>
    <property type="evidence" value="ECO:0007669"/>
    <property type="project" value="TreeGrafter"/>
</dbReference>
<dbReference type="Gene3D" id="1.25.40.10">
    <property type="entry name" value="Tetratricopeptide repeat domain"/>
    <property type="match status" value="1"/>
</dbReference>
<evidence type="ECO:0000256" key="1">
    <source>
        <dbReference type="ARBA" id="ARBA00022723"/>
    </source>
</evidence>
<keyword evidence="9" id="KW-1185">Reference proteome</keyword>
<feature type="region of interest" description="Disordered" evidence="6">
    <location>
        <begin position="440"/>
        <end position="459"/>
    </location>
</feature>
<dbReference type="PROSITE" id="PS50865">
    <property type="entry name" value="ZF_MYND_2"/>
    <property type="match status" value="1"/>
</dbReference>
<protein>
    <recommendedName>
        <fullName evidence="7">MYND-type domain-containing protein</fullName>
    </recommendedName>
</protein>
<feature type="region of interest" description="Disordered" evidence="6">
    <location>
        <begin position="314"/>
        <end position="333"/>
    </location>
</feature>
<name>K0R1D4_THAOC</name>
<gene>
    <name evidence="8" type="ORF">THAOC_35668</name>
</gene>
<feature type="compositionally biased region" description="Basic and acidic residues" evidence="6">
    <location>
        <begin position="365"/>
        <end position="378"/>
    </location>
</feature>
<keyword evidence="3" id="KW-0862">Zinc</keyword>
<dbReference type="SMART" id="SM00671">
    <property type="entry name" value="SEL1"/>
    <property type="match status" value="3"/>
</dbReference>
<comment type="similarity">
    <text evidence="4">Belongs to the sel-1 family.</text>
</comment>
<dbReference type="InterPro" id="IPR050767">
    <property type="entry name" value="Sel1_AlgK"/>
</dbReference>
<dbReference type="PANTHER" id="PTHR11102">
    <property type="entry name" value="SEL-1-LIKE PROTEIN"/>
    <property type="match status" value="1"/>
</dbReference>
<evidence type="ECO:0000256" key="4">
    <source>
        <dbReference type="ARBA" id="ARBA00038101"/>
    </source>
</evidence>
<dbReference type="EMBL" id="AGNL01048315">
    <property type="protein sequence ID" value="EJK45705.1"/>
    <property type="molecule type" value="Genomic_DNA"/>
</dbReference>
<dbReference type="Gene3D" id="6.10.140.2220">
    <property type="match status" value="1"/>
</dbReference>
<dbReference type="AlphaFoldDB" id="K0R1D4"/>
<dbReference type="SUPFAM" id="SSF81901">
    <property type="entry name" value="HCP-like"/>
    <property type="match status" value="1"/>
</dbReference>
<dbReference type="GO" id="GO:0036503">
    <property type="term" value="P:ERAD pathway"/>
    <property type="evidence" value="ECO:0007669"/>
    <property type="project" value="TreeGrafter"/>
</dbReference>
<dbReference type="InterPro" id="IPR002893">
    <property type="entry name" value="Znf_MYND"/>
</dbReference>
<organism evidence="8 9">
    <name type="scientific">Thalassiosira oceanica</name>
    <name type="common">Marine diatom</name>
    <dbReference type="NCBI Taxonomy" id="159749"/>
    <lineage>
        <taxon>Eukaryota</taxon>
        <taxon>Sar</taxon>
        <taxon>Stramenopiles</taxon>
        <taxon>Ochrophyta</taxon>
        <taxon>Bacillariophyta</taxon>
        <taxon>Coscinodiscophyceae</taxon>
        <taxon>Thalassiosirophycidae</taxon>
        <taxon>Thalassiosirales</taxon>
        <taxon>Thalassiosiraceae</taxon>
        <taxon>Thalassiosira</taxon>
    </lineage>
</organism>
<evidence type="ECO:0000256" key="6">
    <source>
        <dbReference type="SAM" id="MobiDB-lite"/>
    </source>
</evidence>
<evidence type="ECO:0000313" key="9">
    <source>
        <dbReference type="Proteomes" id="UP000266841"/>
    </source>
</evidence>
<dbReference type="Proteomes" id="UP000266841">
    <property type="component" value="Unassembled WGS sequence"/>
</dbReference>
<dbReference type="InterPro" id="IPR011990">
    <property type="entry name" value="TPR-like_helical_dom_sf"/>
</dbReference>
<dbReference type="SUPFAM" id="SSF144232">
    <property type="entry name" value="HIT/MYND zinc finger-like"/>
    <property type="match status" value="1"/>
</dbReference>
<feature type="region of interest" description="Disordered" evidence="6">
    <location>
        <begin position="351"/>
        <end position="396"/>
    </location>
</feature>
<dbReference type="OrthoDB" id="272077at2759"/>
<evidence type="ECO:0000313" key="8">
    <source>
        <dbReference type="EMBL" id="EJK45705.1"/>
    </source>
</evidence>
<dbReference type="GO" id="GO:0008270">
    <property type="term" value="F:zinc ion binding"/>
    <property type="evidence" value="ECO:0007669"/>
    <property type="project" value="UniProtKB-KW"/>
</dbReference>
<proteinExistence type="inferred from homology"/>
<keyword evidence="2 5" id="KW-0863">Zinc-finger</keyword>
<reference evidence="8 9" key="1">
    <citation type="journal article" date="2012" name="Genome Biol.">
        <title>Genome and low-iron response of an oceanic diatom adapted to chronic iron limitation.</title>
        <authorList>
            <person name="Lommer M."/>
            <person name="Specht M."/>
            <person name="Roy A.S."/>
            <person name="Kraemer L."/>
            <person name="Andreson R."/>
            <person name="Gutowska M.A."/>
            <person name="Wolf J."/>
            <person name="Bergner S.V."/>
            <person name="Schilhabel M.B."/>
            <person name="Klostermeier U.C."/>
            <person name="Beiko R.G."/>
            <person name="Rosenstiel P."/>
            <person name="Hippler M."/>
            <person name="Laroche J."/>
        </authorList>
    </citation>
    <scope>NUCLEOTIDE SEQUENCE [LARGE SCALE GENOMIC DNA]</scope>
    <source>
        <strain evidence="8 9">CCMP1005</strain>
    </source>
</reference>
<dbReference type="eggNOG" id="KOG1550">
    <property type="taxonomic scope" value="Eukaryota"/>
</dbReference>
<dbReference type="Pfam" id="PF08238">
    <property type="entry name" value="Sel1"/>
    <property type="match status" value="3"/>
</dbReference>
<evidence type="ECO:0000256" key="2">
    <source>
        <dbReference type="ARBA" id="ARBA00022771"/>
    </source>
</evidence>
<accession>K0R1D4</accession>
<feature type="compositionally biased region" description="Polar residues" evidence="6">
    <location>
        <begin position="447"/>
        <end position="459"/>
    </location>
</feature>
<evidence type="ECO:0000256" key="3">
    <source>
        <dbReference type="ARBA" id="ARBA00022833"/>
    </source>
</evidence>
<feature type="domain" description="MYND-type" evidence="7">
    <location>
        <begin position="12"/>
        <end position="53"/>
    </location>
</feature>
<evidence type="ECO:0000256" key="5">
    <source>
        <dbReference type="PROSITE-ProRule" id="PRU00134"/>
    </source>
</evidence>
<keyword evidence="1" id="KW-0479">Metal-binding</keyword>
<dbReference type="PANTHER" id="PTHR11102:SF147">
    <property type="entry name" value="SEL1L ADAPTOR SUBUNIT OF ERAD E3 UBIQUITIN LIGASE"/>
    <property type="match status" value="1"/>
</dbReference>
<dbReference type="InterPro" id="IPR006597">
    <property type="entry name" value="Sel1-like"/>
</dbReference>
<dbReference type="Pfam" id="PF01753">
    <property type="entry name" value="zf-MYND"/>
    <property type="match status" value="1"/>
</dbReference>
<sequence>MSCVPVDGNDTCANCGKEGIANVKLKNCTACRLVKYFGMDCQKAHRKQHKKSCKKRAAELKDEQLYSQGLERPEGDFCPICTLPIPLSVNAHSVLNICCMKSICNGCNFAAQNRGILNCAFCRTPFPGNDSDRLAMVLSRVAKKDPDAINFLGEQYWQGGLGLIKNTRKAVKLWEEAAELGSIEAIHALGGLYYRGLGVQKDKAKGIHLYEKAAMQGYVESRHNLGKIEGLCRNNNRAVRHFLISANMGYMDSLENIKKMFTSGFATKEQYVEALKGHQAAKEEMKIATTPEVIFAKAAGCEPKVRPQVQRIMAGGDDTSTRPRPSFGALVPTFPNDDRLRHTLRQHRIDCGVPNASWGPTKSGSRHDDDGARTREGRTITSRARMGGEAPRSRWQHGTAREARWATLSASLVSLLFYLSSCSGHFSSPLSRHEKLKPRLETGFMPSPSTLSTVNDNPV</sequence>
<comment type="caution">
    <text evidence="8">The sequence shown here is derived from an EMBL/GenBank/DDBJ whole genome shotgun (WGS) entry which is preliminary data.</text>
</comment>
<evidence type="ECO:0000259" key="7">
    <source>
        <dbReference type="PROSITE" id="PS50865"/>
    </source>
</evidence>